<comment type="caution">
    <text evidence="2">The sequence shown here is derived from an EMBL/GenBank/DDBJ whole genome shotgun (WGS) entry which is preliminary data.</text>
</comment>
<dbReference type="Proteomes" id="UP000704712">
    <property type="component" value="Unassembled WGS sequence"/>
</dbReference>
<dbReference type="AlphaFoldDB" id="A0A8S9UNU2"/>
<feature type="region of interest" description="Disordered" evidence="1">
    <location>
        <begin position="1"/>
        <end position="37"/>
    </location>
</feature>
<reference evidence="2" key="1">
    <citation type="submission" date="2020-03" db="EMBL/GenBank/DDBJ databases">
        <title>Hybrid Assembly of Korean Phytophthora infestans isolates.</title>
        <authorList>
            <person name="Prokchorchik M."/>
            <person name="Lee Y."/>
            <person name="Seo J."/>
            <person name="Cho J.-H."/>
            <person name="Park Y.-E."/>
            <person name="Jang D.-C."/>
            <person name="Im J.-S."/>
            <person name="Choi J.-G."/>
            <person name="Park H.-J."/>
            <person name="Lee G.-B."/>
            <person name="Lee Y.-G."/>
            <person name="Hong S.-Y."/>
            <person name="Cho K."/>
            <person name="Sohn K.H."/>
        </authorList>
    </citation>
    <scope>NUCLEOTIDE SEQUENCE</scope>
    <source>
        <strain evidence="2">KR_2_A2</strain>
    </source>
</reference>
<dbReference type="EMBL" id="JAACNO010001182">
    <property type="protein sequence ID" value="KAF4142525.1"/>
    <property type="molecule type" value="Genomic_DNA"/>
</dbReference>
<evidence type="ECO:0000256" key="1">
    <source>
        <dbReference type="SAM" id="MobiDB-lite"/>
    </source>
</evidence>
<feature type="compositionally biased region" description="Polar residues" evidence="1">
    <location>
        <begin position="15"/>
        <end position="37"/>
    </location>
</feature>
<gene>
    <name evidence="2" type="ORF">GN958_ATG08256</name>
</gene>
<organism evidence="2 3">
    <name type="scientific">Phytophthora infestans</name>
    <name type="common">Potato late blight agent</name>
    <name type="synonym">Botrytis infestans</name>
    <dbReference type="NCBI Taxonomy" id="4787"/>
    <lineage>
        <taxon>Eukaryota</taxon>
        <taxon>Sar</taxon>
        <taxon>Stramenopiles</taxon>
        <taxon>Oomycota</taxon>
        <taxon>Peronosporomycetes</taxon>
        <taxon>Peronosporales</taxon>
        <taxon>Peronosporaceae</taxon>
        <taxon>Phytophthora</taxon>
    </lineage>
</organism>
<accession>A0A8S9UNU2</accession>
<proteinExistence type="predicted"/>
<evidence type="ECO:0000313" key="3">
    <source>
        <dbReference type="Proteomes" id="UP000704712"/>
    </source>
</evidence>
<evidence type="ECO:0000313" key="2">
    <source>
        <dbReference type="EMBL" id="KAF4142525.1"/>
    </source>
</evidence>
<name>A0A8S9UNU2_PHYIN</name>
<protein>
    <submittedName>
        <fullName evidence="2">Uncharacterized protein</fullName>
    </submittedName>
</protein>
<sequence length="164" mass="18160">MAPPKISDSEDEMPPTQQHCEAPSPISSPSQVETNKSTCNVSTFSAKEVTPKPQMSAASVRHVEAISMPKPKRGKVRVTKKQLSQTKLATGSARIAVPKYARGLTVKLEQLVIWTRNTPNSKFVLEKVDRYRVQFDGVYLRSEAFIASGINAVNTLHAYIRDPH</sequence>